<organism evidence="2 3">
    <name type="scientific">Arthrobacter phage Auxilium</name>
    <dbReference type="NCBI Taxonomy" id="2419948"/>
    <lineage>
        <taxon>Viruses</taxon>
        <taxon>Duplodnaviria</taxon>
        <taxon>Heunggongvirae</taxon>
        <taxon>Uroviricota</taxon>
        <taxon>Caudoviricetes</taxon>
        <taxon>Richievirus</taxon>
        <taxon>Richievirus auxilium</taxon>
    </lineage>
</organism>
<dbReference type="GeneID" id="77931697"/>
<evidence type="ECO:0000256" key="1">
    <source>
        <dbReference type="SAM" id="MobiDB-lite"/>
    </source>
</evidence>
<accession>A0A3G2K9Z0</accession>
<protein>
    <submittedName>
        <fullName evidence="2">Scaffolding protein</fullName>
    </submittedName>
</protein>
<reference evidence="2 3" key="1">
    <citation type="submission" date="2018-09" db="EMBL/GenBank/DDBJ databases">
        <authorList>
            <person name="Rimple P.A."/>
            <person name="Stoner T.H."/>
            <person name="Garlena R.A."/>
            <person name="Russell D.A."/>
            <person name="Pope W.H."/>
            <person name="Jacobs-Sera D."/>
            <person name="Hatfull G.F."/>
        </authorList>
    </citation>
    <scope>NUCLEOTIDE SEQUENCE [LARGE SCALE GENOMIC DNA]</scope>
</reference>
<gene>
    <name evidence="2" type="primary">6</name>
    <name evidence="2" type="ORF">PBI_AUXILIUM_6</name>
</gene>
<evidence type="ECO:0000313" key="2">
    <source>
        <dbReference type="EMBL" id="AYN55786.1"/>
    </source>
</evidence>
<feature type="region of interest" description="Disordered" evidence="1">
    <location>
        <begin position="132"/>
        <end position="168"/>
    </location>
</feature>
<proteinExistence type="predicted"/>
<dbReference type="EMBL" id="MH834598">
    <property type="protein sequence ID" value="AYN55786.1"/>
    <property type="molecule type" value="Genomic_DNA"/>
</dbReference>
<dbReference type="RefSeq" id="YP_010655825.1">
    <property type="nucleotide sequence ID" value="NC_070832.1"/>
</dbReference>
<dbReference type="KEGG" id="vg:77931697"/>
<feature type="region of interest" description="Disordered" evidence="1">
    <location>
        <begin position="52"/>
        <end position="79"/>
    </location>
</feature>
<feature type="region of interest" description="Disordered" evidence="1">
    <location>
        <begin position="1"/>
        <end position="39"/>
    </location>
</feature>
<feature type="compositionally biased region" description="Low complexity" evidence="1">
    <location>
        <begin position="1"/>
        <end position="28"/>
    </location>
</feature>
<keyword evidence="3" id="KW-1185">Reference proteome</keyword>
<dbReference type="Proteomes" id="UP000266910">
    <property type="component" value="Genome"/>
</dbReference>
<feature type="compositionally biased region" description="Basic and acidic residues" evidence="1">
    <location>
        <begin position="158"/>
        <end position="168"/>
    </location>
</feature>
<evidence type="ECO:0000313" key="3">
    <source>
        <dbReference type="Proteomes" id="UP000266910"/>
    </source>
</evidence>
<name>A0A3G2K9Z0_9CAUD</name>
<sequence>MADGTNTTTETEATGESTEATEETQGTETEADGPISAEEAARIRAALAKANKQSEHWRLKAKEADDAQLSEVEKAKRDAAEATQKLAQIERDNLLKTVALAEGVPAKWVNRLVGDTEEELVADARAILADLAKQPKKPEPDASQGARQTAKVSGWDTGKAEAQKRFGK</sequence>